<keyword evidence="2" id="KW-1185">Reference proteome</keyword>
<dbReference type="Gene3D" id="3.30.420.10">
    <property type="entry name" value="Ribonuclease H-like superfamily/Ribonuclease H"/>
    <property type="match status" value="1"/>
</dbReference>
<comment type="caution">
    <text evidence="1">The sequence shown here is derived from an EMBL/GenBank/DDBJ whole genome shotgun (WGS) entry which is preliminary data.</text>
</comment>
<gene>
    <name evidence="1" type="ORF">TNCV_1588341</name>
</gene>
<dbReference type="Proteomes" id="UP000887159">
    <property type="component" value="Unassembled WGS sequence"/>
</dbReference>
<dbReference type="EMBL" id="BMAU01021175">
    <property type="protein sequence ID" value="GFX93657.1"/>
    <property type="molecule type" value="Genomic_DNA"/>
</dbReference>
<sequence>MKSVANSFNVTLDQCKFKSDQIINSTTRRSYNQHVWFARDGATTHSSILVLHIPGGRLDSVEIVVLPPLSSNLNALDFFWIRLKQLVFDTSVSTVENLAAQIVVAAADITSIPDLFEGV</sequence>
<evidence type="ECO:0000313" key="1">
    <source>
        <dbReference type="EMBL" id="GFX93657.1"/>
    </source>
</evidence>
<organism evidence="1 2">
    <name type="scientific">Trichonephila clavipes</name>
    <name type="common">Golden silk orbweaver</name>
    <name type="synonym">Nephila clavipes</name>
    <dbReference type="NCBI Taxonomy" id="2585209"/>
    <lineage>
        <taxon>Eukaryota</taxon>
        <taxon>Metazoa</taxon>
        <taxon>Ecdysozoa</taxon>
        <taxon>Arthropoda</taxon>
        <taxon>Chelicerata</taxon>
        <taxon>Arachnida</taxon>
        <taxon>Araneae</taxon>
        <taxon>Araneomorphae</taxon>
        <taxon>Entelegynae</taxon>
        <taxon>Araneoidea</taxon>
        <taxon>Nephilidae</taxon>
        <taxon>Trichonephila</taxon>
    </lineage>
</organism>
<proteinExistence type="predicted"/>
<dbReference type="InterPro" id="IPR036397">
    <property type="entry name" value="RNaseH_sf"/>
</dbReference>
<dbReference type="GO" id="GO:0003676">
    <property type="term" value="F:nucleic acid binding"/>
    <property type="evidence" value="ECO:0007669"/>
    <property type="project" value="InterPro"/>
</dbReference>
<accession>A0A8X6RR47</accession>
<reference evidence="1" key="1">
    <citation type="submission" date="2020-08" db="EMBL/GenBank/DDBJ databases">
        <title>Multicomponent nature underlies the extraordinary mechanical properties of spider dragline silk.</title>
        <authorList>
            <person name="Kono N."/>
            <person name="Nakamura H."/>
            <person name="Mori M."/>
            <person name="Yoshida Y."/>
            <person name="Ohtoshi R."/>
            <person name="Malay A.D."/>
            <person name="Moran D.A.P."/>
            <person name="Tomita M."/>
            <person name="Numata K."/>
            <person name="Arakawa K."/>
        </authorList>
    </citation>
    <scope>NUCLEOTIDE SEQUENCE</scope>
</reference>
<evidence type="ECO:0000313" key="2">
    <source>
        <dbReference type="Proteomes" id="UP000887159"/>
    </source>
</evidence>
<dbReference type="AlphaFoldDB" id="A0A8X6RR47"/>
<protein>
    <submittedName>
        <fullName evidence="1">Uncharacterized protein</fullName>
    </submittedName>
</protein>
<name>A0A8X6RR47_TRICX</name>